<dbReference type="PANTHER" id="PTHR30520:SF8">
    <property type="entry name" value="NITRITE TRANSPORTER NIRC"/>
    <property type="match status" value="1"/>
</dbReference>
<evidence type="ECO:0000313" key="7">
    <source>
        <dbReference type="Proteomes" id="UP000591941"/>
    </source>
</evidence>
<keyword evidence="2 5" id="KW-0812">Transmembrane</keyword>
<dbReference type="OrthoDB" id="9786493at2"/>
<dbReference type="Pfam" id="PF01226">
    <property type="entry name" value="Form_Nir_trans"/>
    <property type="match status" value="1"/>
</dbReference>
<dbReference type="InterPro" id="IPR000292">
    <property type="entry name" value="For/NO2_transpt"/>
</dbReference>
<feature type="transmembrane region" description="Helical" evidence="5">
    <location>
        <begin position="185"/>
        <end position="205"/>
    </location>
</feature>
<reference evidence="6 7" key="1">
    <citation type="submission" date="2020-08" db="EMBL/GenBank/DDBJ databases">
        <title>Genomic Encyclopedia of Type Strains, Phase IV (KMG-IV): sequencing the most valuable type-strain genomes for metagenomic binning, comparative biology and taxonomic classification.</title>
        <authorList>
            <person name="Goeker M."/>
        </authorList>
    </citation>
    <scope>NUCLEOTIDE SEQUENCE [LARGE SCALE GENOMIC DNA]</scope>
    <source>
        <strain evidence="6 7">DSM 21255</strain>
    </source>
</reference>
<evidence type="ECO:0000313" key="6">
    <source>
        <dbReference type="EMBL" id="MBB6477356.1"/>
    </source>
</evidence>
<dbReference type="Gene3D" id="1.20.1080.10">
    <property type="entry name" value="Glycerol uptake facilitator protein"/>
    <property type="match status" value="1"/>
</dbReference>
<dbReference type="PANTHER" id="PTHR30520">
    <property type="entry name" value="FORMATE TRANSPORTER-RELATED"/>
    <property type="match status" value="1"/>
</dbReference>
<feature type="transmembrane region" description="Helical" evidence="5">
    <location>
        <begin position="105"/>
        <end position="127"/>
    </location>
</feature>
<organism evidence="6 7">
    <name type="scientific">Negativicoccus succinicivorans</name>
    <dbReference type="NCBI Taxonomy" id="620903"/>
    <lineage>
        <taxon>Bacteria</taxon>
        <taxon>Bacillati</taxon>
        <taxon>Bacillota</taxon>
        <taxon>Negativicutes</taxon>
        <taxon>Veillonellales</taxon>
        <taxon>Veillonellaceae</taxon>
        <taxon>Negativicoccus</taxon>
    </lineage>
</organism>
<feature type="transmembrane region" description="Helical" evidence="5">
    <location>
        <begin position="63"/>
        <end position="84"/>
    </location>
</feature>
<dbReference type="EMBL" id="JACHHI010000002">
    <property type="protein sequence ID" value="MBB6477356.1"/>
    <property type="molecule type" value="Genomic_DNA"/>
</dbReference>
<sequence>MRVSQFNEKVAGACGKKAVLMDKSPARYMVRSAFAGGFLTLTSLAGFAMGDVFNTLHPTLGRFIFPFVFCWGLIYILFLNGELITSNMMYLTAGLYRQWIAPRKALKMVILCTVGNIVGAYFVAWLASYTSALQVYDVTGMAATMVGGKLAKSGMEIIFAGTLANLFVNIAILSWLFIENQAARMATVMSAIIMFAYLGFEHVVANFGSFALLYFSPATTAGFTLGNILRQWGLAYLGNYIGGGLLIGLVYAWLNRGADEYVD</sequence>
<dbReference type="InterPro" id="IPR023271">
    <property type="entry name" value="Aquaporin-like"/>
</dbReference>
<dbReference type="GO" id="GO:0005886">
    <property type="term" value="C:plasma membrane"/>
    <property type="evidence" value="ECO:0007669"/>
    <property type="project" value="TreeGrafter"/>
</dbReference>
<keyword evidence="7" id="KW-1185">Reference proteome</keyword>
<comment type="subcellular location">
    <subcellularLocation>
        <location evidence="1">Membrane</location>
        <topology evidence="1">Multi-pass membrane protein</topology>
    </subcellularLocation>
</comment>
<dbReference type="RefSeq" id="WP_159823174.1">
    <property type="nucleotide sequence ID" value="NZ_CABWNB010000003.1"/>
</dbReference>
<keyword evidence="3 5" id="KW-1133">Transmembrane helix</keyword>
<feature type="transmembrane region" description="Helical" evidence="5">
    <location>
        <begin position="28"/>
        <end position="48"/>
    </location>
</feature>
<protein>
    <submittedName>
        <fullName evidence="6">Formate/nitrite transporter FocA (FNT family)</fullName>
    </submittedName>
</protein>
<feature type="transmembrane region" description="Helical" evidence="5">
    <location>
        <begin position="236"/>
        <end position="254"/>
    </location>
</feature>
<dbReference type="GeneID" id="93485667"/>
<evidence type="ECO:0000256" key="3">
    <source>
        <dbReference type="ARBA" id="ARBA00022989"/>
    </source>
</evidence>
<evidence type="ECO:0000256" key="2">
    <source>
        <dbReference type="ARBA" id="ARBA00022692"/>
    </source>
</evidence>
<evidence type="ECO:0000256" key="5">
    <source>
        <dbReference type="SAM" id="Phobius"/>
    </source>
</evidence>
<comment type="caution">
    <text evidence="6">The sequence shown here is derived from an EMBL/GenBank/DDBJ whole genome shotgun (WGS) entry which is preliminary data.</text>
</comment>
<proteinExistence type="predicted"/>
<dbReference type="Proteomes" id="UP000591941">
    <property type="component" value="Unassembled WGS sequence"/>
</dbReference>
<dbReference type="AlphaFoldDB" id="A0A841R0M9"/>
<dbReference type="GO" id="GO:0015499">
    <property type="term" value="F:formate transmembrane transporter activity"/>
    <property type="evidence" value="ECO:0007669"/>
    <property type="project" value="TreeGrafter"/>
</dbReference>
<feature type="transmembrane region" description="Helical" evidence="5">
    <location>
        <begin position="157"/>
        <end position="178"/>
    </location>
</feature>
<evidence type="ECO:0000256" key="1">
    <source>
        <dbReference type="ARBA" id="ARBA00004141"/>
    </source>
</evidence>
<evidence type="ECO:0000256" key="4">
    <source>
        <dbReference type="ARBA" id="ARBA00023136"/>
    </source>
</evidence>
<gene>
    <name evidence="6" type="ORF">HNR45_000386</name>
</gene>
<name>A0A841R0M9_9FIRM</name>
<accession>A0A841R0M9</accession>
<keyword evidence="4 5" id="KW-0472">Membrane</keyword>